<sequence>MLVETIGTSGFILDDRNIIGHGESVRNEGLAQYDIPVVAVMDGGIEDVEHKSRRAQLSSFHGGGLSVVNPTYLLVTEGEVGVGAAAAAAITPHQSPTNILTGNVPAAIIGPNPSPVQQPPAAGAASAFQLSTAIVSLDGSRSGRRALEAGGACETRVECINGEFLINEDDYYPYNDIPESTNCYWNEGVPFGFLRILTTATPIAKANDPHFSDLVYSAEIAIDGGIYPERIYQGSSGSYFVKNPANKVIAVFKPKDEEPYGRLNPKWTKWMHKLCCPCCFGRACLIPNQGYLSEAGASLVDQKLNLNIVPKTRVVRLVSETFNYPRLDRQKARIKKTIKERIPAARFNRMSLPPKTGSFQLFVDGYKDADYWLRRFEQEPLPARLGQKFQLQFERLVVLDYIIRNTDRGNDNWLIKYDQPTILPTSPTSPNGAGLTSPNGFGMQNGGSNGFMPRSSTRLEMTEHTDWNLVQLPEIRIAAIDNGLAFPFKHPDSWRAYPYHWAWLPQAKQPFSQDIRDLILPSLSDLNFVEELCNELYELFRQDKGFDRGLFERQMSVMRGQILNLTQALKDGKSPVQLVQMPAVIELLSIVPMFSELTRVLLVDLGPYTEQLMKYSNIPDQLTRYVQPPKRESCKPVSSYKAPEVQFGCDSVYKTSFHTDPQLVVNARPLPIKPQSHLTPHPGTLEKDTVTALSYPGYQHSERVQPIVPTANQLIQPGPLQEMTTTRHDYVPKTTPKRYKIVPSGHMHVHSAPFEKQTVNKLSYSCPNMADFEPARSCKPIRQYERSEIPMESETTNKLSYGPVCPAPKEAMPWARRGSFQPPTVAISCDTTYKKSYIPSGATDRPKPVLPYNNLAVPAGSGFESSTVYKESYHSAACGGRPPAIRPQCHLQIADQRLEDDTVYKMSFASHCHAERPAPILPRSATMMGEGPMQEMTTQRHDFVGKPPAKREPIVPQGSLAIPVGRVDSATTTRLSYPATNKENIVPTKSCKPVLIYKRPEERMESDTTQKLSYMPVCPPPKEHYPWAQRKRYEAPNQPMESDTVQRLSYPAPGQYIEEPCPGSMAAPCCQGCSPSAINCCSTSVDTDGNTNYPRAAIV</sequence>
<dbReference type="EnsemblMetazoa" id="ADAC008997-RA">
    <property type="protein sequence ID" value="ADAC008997-PA"/>
    <property type="gene ID" value="ADAC008997"/>
</dbReference>
<evidence type="ECO:0000256" key="9">
    <source>
        <dbReference type="ARBA" id="ARBA00023136"/>
    </source>
</evidence>
<keyword evidence="8" id="KW-0067">ATP-binding</keyword>
<accession>W5J615</accession>
<dbReference type="EMBL" id="ADMH02002087">
    <property type="protein sequence ID" value="ETN59411.1"/>
    <property type="molecule type" value="Genomic_DNA"/>
</dbReference>
<dbReference type="InterPro" id="IPR000403">
    <property type="entry name" value="PI3/4_kinase_cat_dom"/>
</dbReference>
<feature type="domain" description="PI3K/PI4K catalytic" evidence="10">
    <location>
        <begin position="225"/>
        <end position="588"/>
    </location>
</feature>
<name>W5J615_ANODA</name>
<dbReference type="InterPro" id="IPR039756">
    <property type="entry name" value="Lsb6/PI4K2"/>
</dbReference>
<proteinExistence type="inferred from homology"/>
<dbReference type="PANTHER" id="PTHR12865:SF1">
    <property type="entry name" value="PHOSPHATIDYLINOSITOL 4-KINASE TYPE 2"/>
    <property type="match status" value="1"/>
</dbReference>
<evidence type="ECO:0000256" key="5">
    <source>
        <dbReference type="ARBA" id="ARBA00022679"/>
    </source>
</evidence>
<dbReference type="Proteomes" id="UP000000673">
    <property type="component" value="Unassembled WGS sequence"/>
</dbReference>
<evidence type="ECO:0000256" key="2">
    <source>
        <dbReference type="ARBA" id="ARBA00008941"/>
    </source>
</evidence>
<dbReference type="eggNOG" id="KOG2381">
    <property type="taxonomic scope" value="Eukaryota"/>
</dbReference>
<keyword evidence="4" id="KW-1003">Cell membrane</keyword>
<keyword evidence="13" id="KW-1185">Reference proteome</keyword>
<dbReference type="GO" id="GO:0005765">
    <property type="term" value="C:lysosomal membrane"/>
    <property type="evidence" value="ECO:0007669"/>
    <property type="project" value="TreeGrafter"/>
</dbReference>
<dbReference type="GO" id="GO:0005802">
    <property type="term" value="C:trans-Golgi network"/>
    <property type="evidence" value="ECO:0007669"/>
    <property type="project" value="TreeGrafter"/>
</dbReference>
<dbReference type="PANTHER" id="PTHR12865">
    <property type="entry name" value="PHOSPHATIDYLINOSITOL 4-KINASE TYPE-II"/>
    <property type="match status" value="1"/>
</dbReference>
<evidence type="ECO:0000256" key="1">
    <source>
        <dbReference type="ARBA" id="ARBA00004236"/>
    </source>
</evidence>
<comment type="similarity">
    <text evidence="2">Belongs to the PI3/PI4-kinase family. Type II PI4K subfamily.</text>
</comment>
<evidence type="ECO:0000313" key="11">
    <source>
        <dbReference type="EMBL" id="ETN59411.1"/>
    </source>
</evidence>
<dbReference type="GO" id="GO:0007032">
    <property type="term" value="P:endosome organization"/>
    <property type="evidence" value="ECO:0007669"/>
    <property type="project" value="TreeGrafter"/>
</dbReference>
<evidence type="ECO:0000259" key="10">
    <source>
        <dbReference type="PROSITE" id="PS50290"/>
    </source>
</evidence>
<dbReference type="AlphaFoldDB" id="W5J615"/>
<evidence type="ECO:0000256" key="8">
    <source>
        <dbReference type="ARBA" id="ARBA00022840"/>
    </source>
</evidence>
<dbReference type="GO" id="GO:0046854">
    <property type="term" value="P:phosphatidylinositol phosphate biosynthetic process"/>
    <property type="evidence" value="ECO:0007669"/>
    <property type="project" value="TreeGrafter"/>
</dbReference>
<dbReference type="HOGENOM" id="CLU_283451_0_0_1"/>
<dbReference type="GO" id="GO:0005524">
    <property type="term" value="F:ATP binding"/>
    <property type="evidence" value="ECO:0007669"/>
    <property type="project" value="UniProtKB-KW"/>
</dbReference>
<evidence type="ECO:0000256" key="3">
    <source>
        <dbReference type="ARBA" id="ARBA00012169"/>
    </source>
</evidence>
<reference evidence="11 13" key="1">
    <citation type="journal article" date="2010" name="BMC Genomics">
        <title>Combination of measures distinguishes pre-miRNAs from other stem-loops in the genome of the newly sequenced Anopheles darlingi.</title>
        <authorList>
            <person name="Mendes N.D."/>
            <person name="Freitas A.T."/>
            <person name="Vasconcelos A.T."/>
            <person name="Sagot M.F."/>
        </authorList>
    </citation>
    <scope>NUCLEOTIDE SEQUENCE</scope>
</reference>
<dbReference type="STRING" id="43151.W5J615"/>
<organism evidence="11">
    <name type="scientific">Anopheles darlingi</name>
    <name type="common">Mosquito</name>
    <dbReference type="NCBI Taxonomy" id="43151"/>
    <lineage>
        <taxon>Eukaryota</taxon>
        <taxon>Metazoa</taxon>
        <taxon>Ecdysozoa</taxon>
        <taxon>Arthropoda</taxon>
        <taxon>Hexapoda</taxon>
        <taxon>Insecta</taxon>
        <taxon>Pterygota</taxon>
        <taxon>Neoptera</taxon>
        <taxon>Endopterygota</taxon>
        <taxon>Diptera</taxon>
        <taxon>Nematocera</taxon>
        <taxon>Culicoidea</taxon>
        <taxon>Culicidae</taxon>
        <taxon>Anophelinae</taxon>
        <taxon>Anopheles</taxon>
    </lineage>
</organism>
<keyword evidence="9" id="KW-0472">Membrane</keyword>
<dbReference type="PROSITE" id="PS50290">
    <property type="entry name" value="PI3_4_KINASE_3"/>
    <property type="match status" value="1"/>
</dbReference>
<evidence type="ECO:0000256" key="6">
    <source>
        <dbReference type="ARBA" id="ARBA00022741"/>
    </source>
</evidence>
<evidence type="ECO:0000256" key="7">
    <source>
        <dbReference type="ARBA" id="ARBA00022777"/>
    </source>
</evidence>
<dbReference type="GO" id="GO:0005768">
    <property type="term" value="C:endosome"/>
    <property type="evidence" value="ECO:0007669"/>
    <property type="project" value="TreeGrafter"/>
</dbReference>
<dbReference type="EC" id="2.7.1.67" evidence="3"/>
<keyword evidence="5" id="KW-0808">Transferase</keyword>
<evidence type="ECO:0000313" key="12">
    <source>
        <dbReference type="EnsemblMetazoa" id="ADAC008997-PA"/>
    </source>
</evidence>
<reference evidence="11" key="2">
    <citation type="submission" date="2010-05" db="EMBL/GenBank/DDBJ databases">
        <authorList>
            <person name="Almeida L.G."/>
            <person name="Nicolas M.F."/>
            <person name="Souza R.C."/>
            <person name="Vasconcelos A.T.R."/>
        </authorList>
    </citation>
    <scope>NUCLEOTIDE SEQUENCE</scope>
</reference>
<reference evidence="11" key="3">
    <citation type="journal article" date="2013" name="Nucleic Acids Res.">
        <title>The genome of Anopheles darlingi, the main neotropical malaria vector.</title>
        <authorList>
            <person name="Marinotti O."/>
            <person name="Cerqueira G.C."/>
            <person name="de Almeida L.G."/>
            <person name="Ferro M.I."/>
            <person name="Loreto E.L."/>
            <person name="Zaha A."/>
            <person name="Teixeira S.M."/>
            <person name="Wespiser A.R."/>
            <person name="Almeida E Silva A."/>
            <person name="Schlindwein A.D."/>
            <person name="Pacheco A.C."/>
            <person name="Silva A.L."/>
            <person name="Graveley B.R."/>
            <person name="Walenz B.P."/>
            <person name="Lima Bde A."/>
            <person name="Ribeiro C.A."/>
            <person name="Nunes-Silva C.G."/>
            <person name="de Carvalho C.R."/>
            <person name="Soares C.M."/>
            <person name="de Menezes C.B."/>
            <person name="Matiolli C."/>
            <person name="Caffrey D."/>
            <person name="Araujo D.A."/>
            <person name="de Oliveira D.M."/>
            <person name="Golenbock D."/>
            <person name="Grisard E.C."/>
            <person name="Fantinatti-Garboggini F."/>
            <person name="de Carvalho F.M."/>
            <person name="Barcellos F.G."/>
            <person name="Prosdocimi F."/>
            <person name="May G."/>
            <person name="Azevedo Junior G.M."/>
            <person name="Guimaraes G.M."/>
            <person name="Goldman G.H."/>
            <person name="Padilha I.Q."/>
            <person name="Batista Jda S."/>
            <person name="Ferro J.A."/>
            <person name="Ribeiro J.M."/>
            <person name="Fietto J.L."/>
            <person name="Dabbas K.M."/>
            <person name="Cerdeira L."/>
            <person name="Agnez-Lima L.F."/>
            <person name="Brocchi M."/>
            <person name="de Carvalho M.O."/>
            <person name="Teixeira Mde M."/>
            <person name="Diniz Maia Mde M."/>
            <person name="Goldman M.H."/>
            <person name="Cruz Schneider M.P."/>
            <person name="Felipe M.S."/>
            <person name="Hungria M."/>
            <person name="Nicolas M.F."/>
            <person name="Pereira M."/>
            <person name="Montes M.A."/>
            <person name="Cantao M.E."/>
            <person name="Vincentz M."/>
            <person name="Rafael M.S."/>
            <person name="Silverman N."/>
            <person name="Stoco P.H."/>
            <person name="Souza R.C."/>
            <person name="Vicentini R."/>
            <person name="Gazzinelli R.T."/>
            <person name="Neves Rde O."/>
            <person name="Silva R."/>
            <person name="Astolfi-Filho S."/>
            <person name="Maciel T.E."/>
            <person name="Urmenyi T.P."/>
            <person name="Tadei W.P."/>
            <person name="Camargo E.P."/>
            <person name="de Vasconcelos A.T."/>
        </authorList>
    </citation>
    <scope>NUCLEOTIDE SEQUENCE</scope>
</reference>
<evidence type="ECO:0000313" key="13">
    <source>
        <dbReference type="Proteomes" id="UP000000673"/>
    </source>
</evidence>
<dbReference type="OMA" id="CPNDEED"/>
<comment type="subcellular location">
    <subcellularLocation>
        <location evidence="1">Cell membrane</location>
    </subcellularLocation>
</comment>
<dbReference type="Pfam" id="PF00454">
    <property type="entry name" value="PI3_PI4_kinase"/>
    <property type="match status" value="1"/>
</dbReference>
<keyword evidence="7 11" id="KW-0418">Kinase</keyword>
<gene>
    <name evidence="11" type="ORF">AND_008997</name>
</gene>
<dbReference type="VEuPathDB" id="VectorBase:ADAC008997"/>
<dbReference type="GO" id="GO:0005886">
    <property type="term" value="C:plasma membrane"/>
    <property type="evidence" value="ECO:0007669"/>
    <property type="project" value="UniProtKB-SubCell"/>
</dbReference>
<dbReference type="GO" id="GO:0004430">
    <property type="term" value="F:1-phosphatidylinositol 4-kinase activity"/>
    <property type="evidence" value="ECO:0007669"/>
    <property type="project" value="UniProtKB-EC"/>
</dbReference>
<dbReference type="GO" id="GO:0007030">
    <property type="term" value="P:Golgi organization"/>
    <property type="evidence" value="ECO:0007669"/>
    <property type="project" value="TreeGrafter"/>
</dbReference>
<protein>
    <recommendedName>
        <fullName evidence="3">1-phosphatidylinositol 4-kinase</fullName>
        <ecNumber evidence="3">2.7.1.67</ecNumber>
    </recommendedName>
</protein>
<evidence type="ECO:0000256" key="4">
    <source>
        <dbReference type="ARBA" id="ARBA00022475"/>
    </source>
</evidence>
<keyword evidence="6" id="KW-0547">Nucleotide-binding</keyword>
<dbReference type="VEuPathDB" id="VectorBase:ADAR2_007698"/>
<reference evidence="12" key="4">
    <citation type="submission" date="2015-06" db="UniProtKB">
        <authorList>
            <consortium name="EnsemblMetazoa"/>
        </authorList>
    </citation>
    <scope>IDENTIFICATION</scope>
</reference>